<evidence type="ECO:0000256" key="3">
    <source>
        <dbReference type="ARBA" id="ARBA00022737"/>
    </source>
</evidence>
<keyword evidence="5" id="KW-0862">Zinc</keyword>
<dbReference type="PANTHER" id="PTHR16515">
    <property type="entry name" value="PR DOMAIN ZINC FINGER PROTEIN"/>
    <property type="match status" value="1"/>
</dbReference>
<dbReference type="Gene3D" id="3.30.160.60">
    <property type="entry name" value="Classic Zinc Finger"/>
    <property type="match status" value="3"/>
</dbReference>
<dbReference type="InterPro" id="IPR013087">
    <property type="entry name" value="Znf_C2H2_type"/>
</dbReference>
<comment type="subcellular location">
    <subcellularLocation>
        <location evidence="1">Nucleus</location>
    </subcellularLocation>
</comment>
<evidence type="ECO:0000313" key="11">
    <source>
        <dbReference type="Proteomes" id="UP000075881"/>
    </source>
</evidence>
<protein>
    <recommendedName>
        <fullName evidence="9">C2H2-type domain-containing protein</fullName>
    </recommendedName>
</protein>
<reference evidence="11" key="1">
    <citation type="submission" date="2013-03" db="EMBL/GenBank/DDBJ databases">
        <title>The Genome Sequence of Anopheles christyi ACHKN1017.</title>
        <authorList>
            <consortium name="The Broad Institute Genomics Platform"/>
            <person name="Neafsey D.E."/>
            <person name="Besansky N."/>
            <person name="Walker B."/>
            <person name="Young S.K."/>
            <person name="Zeng Q."/>
            <person name="Gargeya S."/>
            <person name="Fitzgerald M."/>
            <person name="Haas B."/>
            <person name="Abouelleil A."/>
            <person name="Allen A.W."/>
            <person name="Alvarado L."/>
            <person name="Arachchi H.M."/>
            <person name="Berlin A.M."/>
            <person name="Chapman S.B."/>
            <person name="Gainer-Dewar J."/>
            <person name="Goldberg J."/>
            <person name="Griggs A."/>
            <person name="Gujja S."/>
            <person name="Hansen M."/>
            <person name="Howarth C."/>
            <person name="Imamovic A."/>
            <person name="Ireland A."/>
            <person name="Larimer J."/>
            <person name="McCowan C."/>
            <person name="Murphy C."/>
            <person name="Pearson M."/>
            <person name="Poon T.W."/>
            <person name="Priest M."/>
            <person name="Roberts A."/>
            <person name="Saif S."/>
            <person name="Shea T."/>
            <person name="Sisk P."/>
            <person name="Sykes S."/>
            <person name="Wortman J."/>
            <person name="Nusbaum C."/>
            <person name="Birren B."/>
        </authorList>
    </citation>
    <scope>NUCLEOTIDE SEQUENCE [LARGE SCALE GENOMIC DNA]</scope>
    <source>
        <strain evidence="11">ACHKN1017</strain>
    </source>
</reference>
<keyword evidence="11" id="KW-1185">Reference proteome</keyword>
<feature type="region of interest" description="Disordered" evidence="8">
    <location>
        <begin position="516"/>
        <end position="601"/>
    </location>
</feature>
<evidence type="ECO:0000256" key="6">
    <source>
        <dbReference type="ARBA" id="ARBA00023242"/>
    </source>
</evidence>
<dbReference type="VEuPathDB" id="VectorBase:ACHR004668"/>
<dbReference type="InterPro" id="IPR050331">
    <property type="entry name" value="Zinc_finger"/>
</dbReference>
<dbReference type="InterPro" id="IPR036236">
    <property type="entry name" value="Znf_C2H2_sf"/>
</dbReference>
<keyword evidence="6" id="KW-0539">Nucleus</keyword>
<evidence type="ECO:0000256" key="1">
    <source>
        <dbReference type="ARBA" id="ARBA00004123"/>
    </source>
</evidence>
<dbReference type="PROSITE" id="PS00028">
    <property type="entry name" value="ZINC_FINGER_C2H2_1"/>
    <property type="match status" value="3"/>
</dbReference>
<name>A0A182K1N4_9DIPT</name>
<reference evidence="10" key="2">
    <citation type="submission" date="2020-05" db="UniProtKB">
        <authorList>
            <consortium name="EnsemblMetazoa"/>
        </authorList>
    </citation>
    <scope>IDENTIFICATION</scope>
    <source>
        <strain evidence="10">ACHKN1017</strain>
    </source>
</reference>
<evidence type="ECO:0000313" key="10">
    <source>
        <dbReference type="EnsemblMetazoa" id="ACHR004668-PA"/>
    </source>
</evidence>
<dbReference type="GO" id="GO:0010468">
    <property type="term" value="P:regulation of gene expression"/>
    <property type="evidence" value="ECO:0007669"/>
    <property type="project" value="TreeGrafter"/>
</dbReference>
<dbReference type="SMART" id="SM00355">
    <property type="entry name" value="ZnF_C2H2"/>
    <property type="match status" value="3"/>
</dbReference>
<dbReference type="PANTHER" id="PTHR16515:SF66">
    <property type="entry name" value="C2H2-TYPE DOMAIN-CONTAINING PROTEIN"/>
    <property type="match status" value="1"/>
</dbReference>
<dbReference type="FunFam" id="3.30.160.60:FF:000358">
    <property type="entry name" value="zinc finger protein 24"/>
    <property type="match status" value="1"/>
</dbReference>
<dbReference type="EnsemblMetazoa" id="ACHR004668-RA">
    <property type="protein sequence ID" value="ACHR004668-PA"/>
    <property type="gene ID" value="ACHR004668"/>
</dbReference>
<evidence type="ECO:0000256" key="4">
    <source>
        <dbReference type="ARBA" id="ARBA00022771"/>
    </source>
</evidence>
<accession>A0A182K1N4</accession>
<feature type="compositionally biased region" description="Acidic residues" evidence="8">
    <location>
        <begin position="528"/>
        <end position="542"/>
    </location>
</feature>
<dbReference type="PROSITE" id="PS50157">
    <property type="entry name" value="ZINC_FINGER_C2H2_2"/>
    <property type="match status" value="2"/>
</dbReference>
<dbReference type="SUPFAM" id="SSF57667">
    <property type="entry name" value="beta-beta-alpha zinc fingers"/>
    <property type="match status" value="1"/>
</dbReference>
<feature type="domain" description="C2H2-type" evidence="9">
    <location>
        <begin position="653"/>
        <end position="680"/>
    </location>
</feature>
<dbReference type="GO" id="GO:0005634">
    <property type="term" value="C:nucleus"/>
    <property type="evidence" value="ECO:0007669"/>
    <property type="project" value="UniProtKB-SubCell"/>
</dbReference>
<sequence length="691" mass="75490">MSLIESPKRFFSCATLPSLITHNQRAAFTVADSLAASKSVVPSIMECESRTHDEDMVECVASIEGATCAQLGNINLPHKKRLAKRLETFCNDVSEMEQSLLLANIQLSQRDTLTESGAIESTNNQNFGHSSSLHPMRNLKSNASKTTLAQQASATDTRHPVNSFSCQLCGKVVQDQLMFFNHLKEHYEPSGSVNGSASDATINATTVKTVALSTAESDKGGTLEGKKVKPKLPRVKHTKKLKNDRTVKQGQAEGECPTQKTESAAITANASCSKTMVSLLQNQALNDAMIVLECSENGGEFSETEDMLEGIRNVVQKVQETVDTDTNEELSITNSATWYPNQNDGNGDGTVPATTTIQHPDKGANLSLAGETLDSHEIHIPSGGDNFLLLLSKAQFNDAELLQTESADSTLLKPLDAASCEQLTHTNSLNGTSGNETYVAGLQSTEEQNIQQMQPLHSTPFPLLANVDALSGPHTVSFQSADPLNPLATMLLSSNTMSKLSVASFTSSQCGQIPDLSKTRLLKREQNSDGDDDYEEEGEETSEYQMPLAGLEASGVEPLNGASTDAREQQSVEDYQLSGEEGAEESEEHFTPQVQETNEDEEEMCRNDKERVDPVSSAKLNKYLCPIAECGRWFKSKTAFSYHHLQHTGERPYKCETCQKCFFTCSALKVHERLHSGEKPYKCDDCGHHFR</sequence>
<feature type="domain" description="C2H2-type" evidence="9">
    <location>
        <begin position="623"/>
        <end position="652"/>
    </location>
</feature>
<evidence type="ECO:0000256" key="2">
    <source>
        <dbReference type="ARBA" id="ARBA00022723"/>
    </source>
</evidence>
<dbReference type="GO" id="GO:0008270">
    <property type="term" value="F:zinc ion binding"/>
    <property type="evidence" value="ECO:0007669"/>
    <property type="project" value="UniProtKB-KW"/>
</dbReference>
<keyword evidence="2" id="KW-0479">Metal-binding</keyword>
<proteinExistence type="predicted"/>
<dbReference type="AlphaFoldDB" id="A0A182K1N4"/>
<keyword evidence="4 7" id="KW-0863">Zinc-finger</keyword>
<evidence type="ECO:0000256" key="8">
    <source>
        <dbReference type="SAM" id="MobiDB-lite"/>
    </source>
</evidence>
<dbReference type="Pfam" id="PF00096">
    <property type="entry name" value="zf-C2H2"/>
    <property type="match status" value="1"/>
</dbReference>
<organism evidence="10 11">
    <name type="scientific">Anopheles christyi</name>
    <dbReference type="NCBI Taxonomy" id="43041"/>
    <lineage>
        <taxon>Eukaryota</taxon>
        <taxon>Metazoa</taxon>
        <taxon>Ecdysozoa</taxon>
        <taxon>Arthropoda</taxon>
        <taxon>Hexapoda</taxon>
        <taxon>Insecta</taxon>
        <taxon>Pterygota</taxon>
        <taxon>Neoptera</taxon>
        <taxon>Endopterygota</taxon>
        <taxon>Diptera</taxon>
        <taxon>Nematocera</taxon>
        <taxon>Culicoidea</taxon>
        <taxon>Culicidae</taxon>
        <taxon>Anophelinae</taxon>
        <taxon>Anopheles</taxon>
    </lineage>
</organism>
<dbReference type="STRING" id="43041.A0A182K1N4"/>
<dbReference type="Proteomes" id="UP000075881">
    <property type="component" value="Unassembled WGS sequence"/>
</dbReference>
<evidence type="ECO:0000259" key="9">
    <source>
        <dbReference type="PROSITE" id="PS50157"/>
    </source>
</evidence>
<evidence type="ECO:0000256" key="5">
    <source>
        <dbReference type="ARBA" id="ARBA00022833"/>
    </source>
</evidence>
<evidence type="ECO:0000256" key="7">
    <source>
        <dbReference type="PROSITE-ProRule" id="PRU00042"/>
    </source>
</evidence>
<keyword evidence="3" id="KW-0677">Repeat</keyword>